<keyword evidence="2" id="KW-1185">Reference proteome</keyword>
<evidence type="ECO:0000313" key="1">
    <source>
        <dbReference type="EMBL" id="KAH6938793.1"/>
    </source>
</evidence>
<protein>
    <submittedName>
        <fullName evidence="1">Uncharacterized protein</fullName>
    </submittedName>
</protein>
<dbReference type="EMBL" id="CM023482">
    <property type="protein sequence ID" value="KAH6938793.1"/>
    <property type="molecule type" value="Genomic_DNA"/>
</dbReference>
<reference evidence="1" key="1">
    <citation type="submission" date="2020-05" db="EMBL/GenBank/DDBJ databases">
        <title>Large-scale comparative analyses of tick genomes elucidate their genetic diversity and vector capacities.</title>
        <authorList>
            <person name="Jia N."/>
            <person name="Wang J."/>
            <person name="Shi W."/>
            <person name="Du L."/>
            <person name="Sun Y."/>
            <person name="Zhan W."/>
            <person name="Jiang J."/>
            <person name="Wang Q."/>
            <person name="Zhang B."/>
            <person name="Ji P."/>
            <person name="Sakyi L.B."/>
            <person name="Cui X."/>
            <person name="Yuan T."/>
            <person name="Jiang B."/>
            <person name="Yang W."/>
            <person name="Lam T.T.-Y."/>
            <person name="Chang Q."/>
            <person name="Ding S."/>
            <person name="Wang X."/>
            <person name="Zhu J."/>
            <person name="Ruan X."/>
            <person name="Zhao L."/>
            <person name="Wei J."/>
            <person name="Que T."/>
            <person name="Du C."/>
            <person name="Cheng J."/>
            <person name="Dai P."/>
            <person name="Han X."/>
            <person name="Huang E."/>
            <person name="Gao Y."/>
            <person name="Liu J."/>
            <person name="Shao H."/>
            <person name="Ye R."/>
            <person name="Li L."/>
            <person name="Wei W."/>
            <person name="Wang X."/>
            <person name="Wang C."/>
            <person name="Yang T."/>
            <person name="Huo Q."/>
            <person name="Li W."/>
            <person name="Guo W."/>
            <person name="Chen H."/>
            <person name="Zhou L."/>
            <person name="Ni X."/>
            <person name="Tian J."/>
            <person name="Zhou Y."/>
            <person name="Sheng Y."/>
            <person name="Liu T."/>
            <person name="Pan Y."/>
            <person name="Xia L."/>
            <person name="Li J."/>
            <person name="Zhao F."/>
            <person name="Cao W."/>
        </authorList>
    </citation>
    <scope>NUCLEOTIDE SEQUENCE</scope>
    <source>
        <strain evidence="1">Hyas-2018</strain>
    </source>
</reference>
<dbReference type="Proteomes" id="UP000821845">
    <property type="component" value="Chromosome 2"/>
</dbReference>
<evidence type="ECO:0000313" key="2">
    <source>
        <dbReference type="Proteomes" id="UP000821845"/>
    </source>
</evidence>
<comment type="caution">
    <text evidence="1">The sequence shown here is derived from an EMBL/GenBank/DDBJ whole genome shotgun (WGS) entry which is preliminary data.</text>
</comment>
<proteinExistence type="predicted"/>
<sequence length="225" mass="25396">MDVRKVSRIKVSRAFGMATCLGPPEAEEDIVYANDIQNILMISTPSENNAVAYSEMTKIPEGETLHQVSVYVTPSGDTCKWVVRGIDPQLFDDRLVELFVHGRNPKVLGVRRIKKTPTVIVLFSIIKVPNYVICGPTMIRCTLYRRQIDPCRICGKLGHHTLRCLPDADGQNMLELRNFVASDEPYLRTEMLYLSRGTRDDRPGVQKQVPGPPRQEKKTPMQGSQ</sequence>
<organism evidence="1 2">
    <name type="scientific">Hyalomma asiaticum</name>
    <name type="common">Tick</name>
    <dbReference type="NCBI Taxonomy" id="266040"/>
    <lineage>
        <taxon>Eukaryota</taxon>
        <taxon>Metazoa</taxon>
        <taxon>Ecdysozoa</taxon>
        <taxon>Arthropoda</taxon>
        <taxon>Chelicerata</taxon>
        <taxon>Arachnida</taxon>
        <taxon>Acari</taxon>
        <taxon>Parasitiformes</taxon>
        <taxon>Ixodida</taxon>
        <taxon>Ixodoidea</taxon>
        <taxon>Ixodidae</taxon>
        <taxon>Hyalomminae</taxon>
        <taxon>Hyalomma</taxon>
    </lineage>
</organism>
<gene>
    <name evidence="1" type="ORF">HPB50_012852</name>
</gene>
<name>A0ACB7SY83_HYAAI</name>
<accession>A0ACB7SY83</accession>